<dbReference type="Proteomes" id="UP001239111">
    <property type="component" value="Chromosome 2"/>
</dbReference>
<reference evidence="1" key="1">
    <citation type="submission" date="2023-04" db="EMBL/GenBank/DDBJ databases">
        <title>A chromosome-level genome assembly of the parasitoid wasp Eretmocerus hayati.</title>
        <authorList>
            <person name="Zhong Y."/>
            <person name="Liu S."/>
            <person name="Liu Y."/>
        </authorList>
    </citation>
    <scope>NUCLEOTIDE SEQUENCE</scope>
    <source>
        <strain evidence="1">ZJU_SS_LIU_2023</strain>
    </source>
</reference>
<dbReference type="EMBL" id="CM056742">
    <property type="protein sequence ID" value="KAJ8676208.1"/>
    <property type="molecule type" value="Genomic_DNA"/>
</dbReference>
<sequence length="330" mass="36557">MSDNANSKLFYNTVLCQTFSADGQYLIAGNIYGDISVYNLSSVLGPKRAENEVLGPTYQFKAYPDQQVQSMLTTSNFLVTGTCGEISGWDWKIVTSSKASKIKPSWVVQIPMKKDSLEKADVNCMIYSKENHIVYAGCGDNKVHIINLDNGKIVGSLSGHTDFIHSIALSGQQLASGGEDGTVRLWDLKNRENTNILQPHLDDKVARPKLGKWIGAVDFTEDWLLCGGGPKLSLWHVRTMEAATVFNLPDEGIHVADIYEERIIVGGTMPYLHHVTYQDVPLAKIPVSSNTVYNIAYQEQPRKILSIGGSSNNIDVCTNFNYREMVLKFA</sequence>
<proteinExistence type="predicted"/>
<organism evidence="1 2">
    <name type="scientific">Eretmocerus hayati</name>
    <dbReference type="NCBI Taxonomy" id="131215"/>
    <lineage>
        <taxon>Eukaryota</taxon>
        <taxon>Metazoa</taxon>
        <taxon>Ecdysozoa</taxon>
        <taxon>Arthropoda</taxon>
        <taxon>Hexapoda</taxon>
        <taxon>Insecta</taxon>
        <taxon>Pterygota</taxon>
        <taxon>Neoptera</taxon>
        <taxon>Endopterygota</taxon>
        <taxon>Hymenoptera</taxon>
        <taxon>Apocrita</taxon>
        <taxon>Proctotrupomorpha</taxon>
        <taxon>Chalcidoidea</taxon>
        <taxon>Aphelinidae</taxon>
        <taxon>Aphelininae</taxon>
        <taxon>Eretmocerus</taxon>
    </lineage>
</organism>
<name>A0ACC2NYB9_9HYME</name>
<accession>A0ACC2NYB9</accession>
<gene>
    <name evidence="1" type="ORF">QAD02_011994</name>
</gene>
<comment type="caution">
    <text evidence="1">The sequence shown here is derived from an EMBL/GenBank/DDBJ whole genome shotgun (WGS) entry which is preliminary data.</text>
</comment>
<protein>
    <submittedName>
        <fullName evidence="1">Uncharacterized protein</fullName>
    </submittedName>
</protein>
<evidence type="ECO:0000313" key="1">
    <source>
        <dbReference type="EMBL" id="KAJ8676208.1"/>
    </source>
</evidence>
<keyword evidence="2" id="KW-1185">Reference proteome</keyword>
<evidence type="ECO:0000313" key="2">
    <source>
        <dbReference type="Proteomes" id="UP001239111"/>
    </source>
</evidence>